<evidence type="ECO:0008006" key="4">
    <source>
        <dbReference type="Google" id="ProtNLM"/>
    </source>
</evidence>
<dbReference type="Proteomes" id="UP001049176">
    <property type="component" value="Chromosome 4"/>
</dbReference>
<dbReference type="AlphaFoldDB" id="A0A9P7S2M9"/>
<organism evidence="2 3">
    <name type="scientific">Marasmius oreades</name>
    <name type="common">fairy-ring Marasmius</name>
    <dbReference type="NCBI Taxonomy" id="181124"/>
    <lineage>
        <taxon>Eukaryota</taxon>
        <taxon>Fungi</taxon>
        <taxon>Dikarya</taxon>
        <taxon>Basidiomycota</taxon>
        <taxon>Agaricomycotina</taxon>
        <taxon>Agaricomycetes</taxon>
        <taxon>Agaricomycetidae</taxon>
        <taxon>Agaricales</taxon>
        <taxon>Marasmiineae</taxon>
        <taxon>Marasmiaceae</taxon>
        <taxon>Marasmius</taxon>
    </lineage>
</organism>
<protein>
    <recommendedName>
        <fullName evidence="4">Thioesterase/thiol ester dehydrase-isomerase</fullName>
    </recommendedName>
</protein>
<dbReference type="GeneID" id="66077006"/>
<dbReference type="Gene3D" id="3.10.129.10">
    <property type="entry name" value="Hotdog Thioesterase"/>
    <property type="match status" value="1"/>
</dbReference>
<dbReference type="InterPro" id="IPR050563">
    <property type="entry name" value="4-hydroxybenzoyl-CoA_TE"/>
</dbReference>
<dbReference type="OrthoDB" id="5538558at2759"/>
<dbReference type="PANTHER" id="PTHR31793:SF39">
    <property type="entry name" value="THIOESTERASE_THIOL ESTER DEHYDRASE-ISOMERASE"/>
    <property type="match status" value="1"/>
</dbReference>
<dbReference type="Pfam" id="PF13279">
    <property type="entry name" value="4HBT_2"/>
    <property type="match status" value="1"/>
</dbReference>
<proteinExistence type="predicted"/>
<gene>
    <name evidence="2" type="ORF">E1B28_007930</name>
</gene>
<dbReference type="RefSeq" id="XP_043010801.1">
    <property type="nucleotide sequence ID" value="XM_043152715.1"/>
</dbReference>
<reference evidence="2" key="1">
    <citation type="journal article" date="2021" name="Genome Biol. Evol.">
        <title>The assembled and annotated genome of the fairy-ring fungus Marasmius oreades.</title>
        <authorList>
            <person name="Hiltunen M."/>
            <person name="Ament-Velasquez S.L."/>
            <person name="Johannesson H."/>
        </authorList>
    </citation>
    <scope>NUCLEOTIDE SEQUENCE</scope>
    <source>
        <strain evidence="2">03SP1</strain>
    </source>
</reference>
<dbReference type="PANTHER" id="PTHR31793">
    <property type="entry name" value="4-HYDROXYBENZOYL-COA THIOESTERASE FAMILY MEMBER"/>
    <property type="match status" value="1"/>
</dbReference>
<dbReference type="GO" id="GO:0047617">
    <property type="term" value="F:fatty acyl-CoA hydrolase activity"/>
    <property type="evidence" value="ECO:0007669"/>
    <property type="project" value="TreeGrafter"/>
</dbReference>
<accession>A0A9P7S2M9</accession>
<feature type="region of interest" description="Disordered" evidence="1">
    <location>
        <begin position="43"/>
        <end position="64"/>
    </location>
</feature>
<evidence type="ECO:0000313" key="3">
    <source>
        <dbReference type="Proteomes" id="UP001049176"/>
    </source>
</evidence>
<dbReference type="InterPro" id="IPR029069">
    <property type="entry name" value="HotDog_dom_sf"/>
</dbReference>
<dbReference type="EMBL" id="CM032184">
    <property type="protein sequence ID" value="KAG7094331.1"/>
    <property type="molecule type" value="Genomic_DNA"/>
</dbReference>
<name>A0A9P7S2M9_9AGAR</name>
<keyword evidence="3" id="KW-1185">Reference proteome</keyword>
<evidence type="ECO:0000256" key="1">
    <source>
        <dbReference type="SAM" id="MobiDB-lite"/>
    </source>
</evidence>
<evidence type="ECO:0000313" key="2">
    <source>
        <dbReference type="EMBL" id="KAG7094331.1"/>
    </source>
</evidence>
<dbReference type="CDD" id="cd00586">
    <property type="entry name" value="4HBT"/>
    <property type="match status" value="1"/>
</dbReference>
<dbReference type="SUPFAM" id="SSF54637">
    <property type="entry name" value="Thioesterase/thiol ester dehydrase-isomerase"/>
    <property type="match status" value="1"/>
</dbReference>
<sequence>MFQMLRPRLKKHVFPPQIPLTTRNNSSSPSIKHLQEAFRDPKSPYYISPGSQGPASPDEVGEEHSFEEKLEQARLKMVEAGFFWQQQVAWGDHDAFHHVNNVHYVRFFESSRIRWMTHLGNRLGGPQRADSLLKGKGISLILKSIQVNYRRPVTYPDTLLLSHKPYVPQPTPTTNPDDPSHLYLTSSAFSVAQQAFVAHAFETSVWYDYDKLRKCDPGREYRNAVWETFGGPPRG</sequence>
<comment type="caution">
    <text evidence="2">The sequence shown here is derived from an EMBL/GenBank/DDBJ whole genome shotgun (WGS) entry which is preliminary data.</text>
</comment>
<dbReference type="KEGG" id="more:E1B28_007930"/>